<dbReference type="Gene3D" id="3.30.1490.300">
    <property type="match status" value="1"/>
</dbReference>
<dbReference type="SUPFAM" id="SSF53067">
    <property type="entry name" value="Actin-like ATPase domain"/>
    <property type="match status" value="2"/>
</dbReference>
<dbReference type="AlphaFoldDB" id="A0ABD5ISB3"/>
<dbReference type="EMBL" id="JARTLI010000004">
    <property type="protein sequence ID" value="MED5051185.1"/>
    <property type="molecule type" value="Genomic_DNA"/>
</dbReference>
<keyword evidence="2" id="KW-0132">Cell division</keyword>
<feature type="domain" description="SHS2" evidence="1">
    <location>
        <begin position="7"/>
        <end position="203"/>
    </location>
</feature>
<protein>
    <submittedName>
        <fullName evidence="2">Cell division protein FtsA</fullName>
    </submittedName>
</protein>
<dbReference type="RefSeq" id="WP_183186509.1">
    <property type="nucleotide sequence ID" value="NZ_JACIDF010000003.1"/>
</dbReference>
<dbReference type="Gene3D" id="3.30.420.40">
    <property type="match status" value="2"/>
</dbReference>
<dbReference type="Proteomes" id="UP001339962">
    <property type="component" value="Unassembled WGS sequence"/>
</dbReference>
<dbReference type="Pfam" id="PF14450">
    <property type="entry name" value="FtsA"/>
    <property type="match status" value="1"/>
</dbReference>
<dbReference type="PANTHER" id="PTHR32432">
    <property type="entry name" value="CELL DIVISION PROTEIN FTSA-RELATED"/>
    <property type="match status" value="1"/>
</dbReference>
<dbReference type="InterPro" id="IPR043129">
    <property type="entry name" value="ATPase_NBD"/>
</dbReference>
<reference evidence="2 3" key="1">
    <citation type="submission" date="2023-03" db="EMBL/GenBank/DDBJ databases">
        <title>Bacillus Genome Sequencing.</title>
        <authorList>
            <person name="Dunlap C."/>
        </authorList>
    </citation>
    <scope>NUCLEOTIDE SEQUENCE [LARGE SCALE GENOMIC DNA]</scope>
    <source>
        <strain evidence="2 3">NRS-38</strain>
    </source>
</reference>
<evidence type="ECO:0000259" key="1">
    <source>
        <dbReference type="SMART" id="SM00842"/>
    </source>
</evidence>
<gene>
    <name evidence="2" type="ORF">P9850_04755</name>
</gene>
<proteinExistence type="predicted"/>
<evidence type="ECO:0000313" key="3">
    <source>
        <dbReference type="Proteomes" id="UP001339962"/>
    </source>
</evidence>
<name>A0ABD5ISB3_9BACL</name>
<evidence type="ECO:0000313" key="2">
    <source>
        <dbReference type="EMBL" id="MED5051185.1"/>
    </source>
</evidence>
<dbReference type="InterPro" id="IPR003494">
    <property type="entry name" value="SHS2_FtsA"/>
</dbReference>
<dbReference type="SMART" id="SM00842">
    <property type="entry name" value="FtsA"/>
    <property type="match status" value="1"/>
</dbReference>
<comment type="caution">
    <text evidence="2">The sequence shown here is derived from an EMBL/GenBank/DDBJ whole genome shotgun (WGS) entry which is preliminary data.</text>
</comment>
<sequence>MNNETAIFALDIGTRSVIGVILQEMNGAYQVFDVIAKEHDERAMLDGQIHDIPAVSKTIIEIKEALEKKYGPLRRVSVAAAGRALKTERAEATLWVSGKTMITKEDVTHLELSAVQQAQAKLAAQQQEQSHHYYCVGYSVVNYKIDGQEIGSLIDQQGTEAAVEVIATFLPKIVVDSLLAALQRANLEMEALTLEPIAAINVLIPPTMRRLNIALVDIGAGTSDIAITDLGTVVAYGMVPVAGDEITEAISDQYLLDFPLAEQTKRELSKNTTVTITDILGFETEVSSEEIVASISEAIDRLAQAIRDEILLLNNGKPPKAVMLVGGGSLTPQLPKRLAKMLELPDHRVAIRGVEAIQKLTISPDIHLHGPELVTPIGIAIASQQNPVKYVSVSVNGQLVRLFDMKQLTIGDCLLASGISIHKLYGKPGMALVVTVNGQMITIPGTHGQPPLITKNGIPAALDTSIHDGDDIFVEKGKDGEAVSISLRDLIDELPRKTVTINGDTYEIKAAVYQNGQAVSLDTYVHDRDIITLKMPETIEELLHSLNLSQWLTKLKPFIVYLNHSPIEIKAWAGTIYKNQLEARLSSSFEDGDIIELTDQAAPTLRELADAQQIRLTYSVPVRFNGEWITLSKPLVQIYRNGQLLHEEDQVENGSTLELVERKMESFIFQDIFNYVQIDIPSSASATFTLLKNGERVTFYEPLAPGDELEMTWEPIHINKKS</sequence>
<keyword evidence="2" id="KW-0131">Cell cycle</keyword>
<dbReference type="GO" id="GO:0051301">
    <property type="term" value="P:cell division"/>
    <property type="evidence" value="ECO:0007669"/>
    <property type="project" value="UniProtKB-KW"/>
</dbReference>
<accession>A0ABD5ISB3</accession>
<dbReference type="CDD" id="cd24004">
    <property type="entry name" value="ASKHA_NBD_PilM-like"/>
    <property type="match status" value="1"/>
</dbReference>
<dbReference type="PANTHER" id="PTHR32432:SF3">
    <property type="entry name" value="ETHANOLAMINE UTILIZATION PROTEIN EUTJ"/>
    <property type="match status" value="1"/>
</dbReference>
<dbReference type="InterPro" id="IPR050696">
    <property type="entry name" value="FtsA/MreB"/>
</dbReference>
<organism evidence="2 3">
    <name type="scientific">Anoxybacteroides rupiense</name>
    <dbReference type="NCBI Taxonomy" id="311460"/>
    <lineage>
        <taxon>Bacteria</taxon>
        <taxon>Bacillati</taxon>
        <taxon>Bacillota</taxon>
        <taxon>Bacilli</taxon>
        <taxon>Bacillales</taxon>
        <taxon>Anoxybacillaceae</taxon>
        <taxon>Anoxybacteroides</taxon>
    </lineage>
</organism>